<accession>A0ABW1YF55</accession>
<evidence type="ECO:0000313" key="10">
    <source>
        <dbReference type="Proteomes" id="UP001596297"/>
    </source>
</evidence>
<dbReference type="GO" id="GO:0005524">
    <property type="term" value="F:ATP binding"/>
    <property type="evidence" value="ECO:0007669"/>
    <property type="project" value="UniProtKB-KW"/>
</dbReference>
<proteinExistence type="predicted"/>
<evidence type="ECO:0000256" key="1">
    <source>
        <dbReference type="ARBA" id="ARBA00000085"/>
    </source>
</evidence>
<evidence type="ECO:0000256" key="5">
    <source>
        <dbReference type="ARBA" id="ARBA00022777"/>
    </source>
</evidence>
<dbReference type="InterPro" id="IPR036890">
    <property type="entry name" value="HATPase_C_sf"/>
</dbReference>
<protein>
    <recommendedName>
        <fullName evidence="2">histidine kinase</fullName>
        <ecNumber evidence="2">2.7.13.3</ecNumber>
    </recommendedName>
</protein>
<keyword evidence="10" id="KW-1185">Reference proteome</keyword>
<evidence type="ECO:0000256" key="2">
    <source>
        <dbReference type="ARBA" id="ARBA00012438"/>
    </source>
</evidence>
<keyword evidence="3" id="KW-0808">Transferase</keyword>
<evidence type="ECO:0000256" key="4">
    <source>
        <dbReference type="ARBA" id="ARBA00022741"/>
    </source>
</evidence>
<dbReference type="Gene3D" id="3.30.565.10">
    <property type="entry name" value="Histidine kinase-like ATPase, C-terminal domain"/>
    <property type="match status" value="1"/>
</dbReference>
<evidence type="ECO:0000256" key="3">
    <source>
        <dbReference type="ARBA" id="ARBA00022679"/>
    </source>
</evidence>
<dbReference type="Proteomes" id="UP001596297">
    <property type="component" value="Unassembled WGS sequence"/>
</dbReference>
<dbReference type="EMBL" id="JBHSWD010000003">
    <property type="protein sequence ID" value="MFC6592959.1"/>
    <property type="molecule type" value="Genomic_DNA"/>
</dbReference>
<reference evidence="10" key="1">
    <citation type="journal article" date="2019" name="Int. J. Syst. Evol. Microbiol.">
        <title>The Global Catalogue of Microorganisms (GCM) 10K type strain sequencing project: providing services to taxonomists for standard genome sequencing and annotation.</title>
        <authorList>
            <consortium name="The Broad Institute Genomics Platform"/>
            <consortium name="The Broad Institute Genome Sequencing Center for Infectious Disease"/>
            <person name="Wu L."/>
            <person name="Ma J."/>
        </authorList>
    </citation>
    <scope>NUCLEOTIDE SEQUENCE [LARGE SCALE GENOMIC DNA]</scope>
    <source>
        <strain evidence="10">CGMCC 1.15772</strain>
    </source>
</reference>
<dbReference type="PRINTS" id="PR00344">
    <property type="entry name" value="BCTRLSENSOR"/>
</dbReference>
<dbReference type="PANTHER" id="PTHR43065">
    <property type="entry name" value="SENSOR HISTIDINE KINASE"/>
    <property type="match status" value="1"/>
</dbReference>
<evidence type="ECO:0000256" key="7">
    <source>
        <dbReference type="ARBA" id="ARBA00023012"/>
    </source>
</evidence>
<evidence type="ECO:0000259" key="8">
    <source>
        <dbReference type="PROSITE" id="PS50109"/>
    </source>
</evidence>
<keyword evidence="4" id="KW-0547">Nucleotide-binding</keyword>
<comment type="catalytic activity">
    <reaction evidence="1">
        <text>ATP + protein L-histidine = ADP + protein N-phospho-L-histidine.</text>
        <dbReference type="EC" id="2.7.13.3"/>
    </reaction>
</comment>
<dbReference type="SUPFAM" id="SSF55874">
    <property type="entry name" value="ATPase domain of HSP90 chaperone/DNA topoisomerase II/histidine kinase"/>
    <property type="match status" value="1"/>
</dbReference>
<organism evidence="9 10">
    <name type="scientific">Deinococcus lacus</name>
    <dbReference type="NCBI Taxonomy" id="392561"/>
    <lineage>
        <taxon>Bacteria</taxon>
        <taxon>Thermotogati</taxon>
        <taxon>Deinococcota</taxon>
        <taxon>Deinococci</taxon>
        <taxon>Deinococcales</taxon>
        <taxon>Deinococcaceae</taxon>
        <taxon>Deinococcus</taxon>
    </lineage>
</organism>
<dbReference type="PROSITE" id="PS50109">
    <property type="entry name" value="HIS_KIN"/>
    <property type="match status" value="1"/>
</dbReference>
<dbReference type="PANTHER" id="PTHR43065:SF46">
    <property type="entry name" value="C4-DICARBOXYLATE TRANSPORT SENSOR PROTEIN DCTB"/>
    <property type="match status" value="1"/>
</dbReference>
<keyword evidence="7" id="KW-0902">Two-component regulatory system</keyword>
<sequence>MHLAPTSTHWELTVTDSGAGLSAEMQDALFRPFHTTKPDGLGLGLSLSQRLAEGMEGELRGGNVPDGGARFVLRLPNAALASAHAPADHLPD</sequence>
<dbReference type="InterPro" id="IPR003594">
    <property type="entry name" value="HATPase_dom"/>
</dbReference>
<feature type="domain" description="Histidine kinase" evidence="8">
    <location>
        <begin position="1"/>
        <end position="79"/>
    </location>
</feature>
<dbReference type="InterPro" id="IPR004358">
    <property type="entry name" value="Sig_transdc_His_kin-like_C"/>
</dbReference>
<dbReference type="RefSeq" id="WP_380084075.1">
    <property type="nucleotide sequence ID" value="NZ_JBHSWD010000003.1"/>
</dbReference>
<name>A0ABW1YF55_9DEIO</name>
<keyword evidence="5" id="KW-0418">Kinase</keyword>
<evidence type="ECO:0000313" key="9">
    <source>
        <dbReference type="EMBL" id="MFC6592959.1"/>
    </source>
</evidence>
<gene>
    <name evidence="9" type="ORF">ACFP81_13740</name>
</gene>
<dbReference type="InterPro" id="IPR005467">
    <property type="entry name" value="His_kinase_dom"/>
</dbReference>
<dbReference type="Pfam" id="PF02518">
    <property type="entry name" value="HATPase_c"/>
    <property type="match status" value="1"/>
</dbReference>
<evidence type="ECO:0000256" key="6">
    <source>
        <dbReference type="ARBA" id="ARBA00022840"/>
    </source>
</evidence>
<dbReference type="EC" id="2.7.13.3" evidence="2"/>
<keyword evidence="6 9" id="KW-0067">ATP-binding</keyword>
<comment type="caution">
    <text evidence="9">The sequence shown here is derived from an EMBL/GenBank/DDBJ whole genome shotgun (WGS) entry which is preliminary data.</text>
</comment>